<dbReference type="RefSeq" id="WP_118224474.1">
    <property type="nucleotide sequence ID" value="NZ_QRIC01000005.1"/>
</dbReference>
<keyword evidence="2" id="KW-1185">Reference proteome</keyword>
<reference evidence="1 2" key="1">
    <citation type="submission" date="2018-08" db="EMBL/GenBank/DDBJ databases">
        <title>A genome reference for cultivated species of the human gut microbiota.</title>
        <authorList>
            <person name="Zou Y."/>
            <person name="Xue W."/>
            <person name="Luo G."/>
        </authorList>
    </citation>
    <scope>NUCLEOTIDE SEQUENCE [LARGE SCALE GENOMIC DNA]</scope>
    <source>
        <strain evidence="1 2">AM22-22</strain>
    </source>
</reference>
<dbReference type="EMBL" id="QRIC01000005">
    <property type="protein sequence ID" value="RHG27571.1"/>
    <property type="molecule type" value="Genomic_DNA"/>
</dbReference>
<sequence>MDEKIKVLKEKLQYIGTRDLLGMIGIHFITFANGASDMAEQSNIFNKTDLISPQKQYTYLAGLLAYEYR</sequence>
<evidence type="ECO:0000313" key="2">
    <source>
        <dbReference type="Proteomes" id="UP000284095"/>
    </source>
</evidence>
<comment type="caution">
    <text evidence="1">The sequence shown here is derived from an EMBL/GenBank/DDBJ whole genome shotgun (WGS) entry which is preliminary data.</text>
</comment>
<gene>
    <name evidence="1" type="ORF">DW265_03850</name>
</gene>
<proteinExistence type="predicted"/>
<protein>
    <submittedName>
        <fullName evidence="1">Uncharacterized protein</fullName>
    </submittedName>
</protein>
<organism evidence="1 2">
    <name type="scientific">Dorea longicatena</name>
    <dbReference type="NCBI Taxonomy" id="88431"/>
    <lineage>
        <taxon>Bacteria</taxon>
        <taxon>Bacillati</taxon>
        <taxon>Bacillota</taxon>
        <taxon>Clostridia</taxon>
        <taxon>Lachnospirales</taxon>
        <taxon>Lachnospiraceae</taxon>
        <taxon>Dorea</taxon>
    </lineage>
</organism>
<name>A0A414T062_9FIRM</name>
<evidence type="ECO:0000313" key="1">
    <source>
        <dbReference type="EMBL" id="RHG27571.1"/>
    </source>
</evidence>
<accession>A0A414T062</accession>
<dbReference type="Proteomes" id="UP000284095">
    <property type="component" value="Unassembled WGS sequence"/>
</dbReference>
<dbReference type="AlphaFoldDB" id="A0A414T062"/>